<evidence type="ECO:0000313" key="1">
    <source>
        <dbReference type="EMBL" id="SBT65927.1"/>
    </source>
</evidence>
<sequence>MSPARPRRRTHLAALSTAVLLATGCAGEPEPPRPSPEPTSTVRLGTVARAEVGARLTVTATVDRVITGTAFVVRDVDFTDGTLLVLSVDPASAEPPQLVTVSGTVVDFSYRDLSDRYRLGPAGAYREFEGGRALAAEQVNGWN</sequence>
<gene>
    <name evidence="1" type="ORF">GA0070622_2942</name>
</gene>
<dbReference type="EMBL" id="FLRH01000003">
    <property type="protein sequence ID" value="SBT65927.1"/>
    <property type="molecule type" value="Genomic_DNA"/>
</dbReference>
<organism evidence="1 2">
    <name type="scientific">Micromonospora sediminicola</name>
    <dbReference type="NCBI Taxonomy" id="946078"/>
    <lineage>
        <taxon>Bacteria</taxon>
        <taxon>Bacillati</taxon>
        <taxon>Actinomycetota</taxon>
        <taxon>Actinomycetes</taxon>
        <taxon>Micromonosporales</taxon>
        <taxon>Micromonosporaceae</taxon>
        <taxon>Micromonospora</taxon>
    </lineage>
</organism>
<dbReference type="STRING" id="946078.GA0070622_2942"/>
<evidence type="ECO:0000313" key="2">
    <source>
        <dbReference type="Proteomes" id="UP000199558"/>
    </source>
</evidence>
<dbReference type="Proteomes" id="UP000199558">
    <property type="component" value="Unassembled WGS sequence"/>
</dbReference>
<dbReference type="OrthoDB" id="3403101at2"/>
<proteinExistence type="predicted"/>
<dbReference type="PROSITE" id="PS51257">
    <property type="entry name" value="PROKAR_LIPOPROTEIN"/>
    <property type="match status" value="1"/>
</dbReference>
<dbReference type="RefSeq" id="WP_091573791.1">
    <property type="nucleotide sequence ID" value="NZ_FLRH01000003.1"/>
</dbReference>
<protein>
    <submittedName>
        <fullName evidence="1">Uncharacterized protein</fullName>
    </submittedName>
</protein>
<dbReference type="AlphaFoldDB" id="A0A1A9BAK7"/>
<keyword evidence="2" id="KW-1185">Reference proteome</keyword>
<accession>A0A1A9BAK7</accession>
<reference evidence="2" key="1">
    <citation type="submission" date="2016-06" db="EMBL/GenBank/DDBJ databases">
        <authorList>
            <person name="Varghese N."/>
            <person name="Submissions Spin"/>
        </authorList>
    </citation>
    <scope>NUCLEOTIDE SEQUENCE [LARGE SCALE GENOMIC DNA]</scope>
    <source>
        <strain evidence="2">DSM 45794</strain>
    </source>
</reference>
<name>A0A1A9BAK7_9ACTN</name>